<organism evidence="1 2">
    <name type="scientific">Thermobacillus xylanilyticus</name>
    <dbReference type="NCBI Taxonomy" id="76633"/>
    <lineage>
        <taxon>Bacteria</taxon>
        <taxon>Bacillati</taxon>
        <taxon>Bacillota</taxon>
        <taxon>Bacilli</taxon>
        <taxon>Bacillales</taxon>
        <taxon>Paenibacillaceae</taxon>
        <taxon>Thermobacillus</taxon>
    </lineage>
</organism>
<comment type="caution">
    <text evidence="1">The sequence shown here is derived from an EMBL/GenBank/DDBJ whole genome shotgun (WGS) entry which is preliminary data.</text>
</comment>
<reference evidence="1 2" key="1">
    <citation type="submission" date="2021-04" db="EMBL/GenBank/DDBJ databases">
        <authorList>
            <person name="Rakotoarivonina H."/>
        </authorList>
    </citation>
    <scope>NUCLEOTIDE SEQUENCE [LARGE SCALE GENOMIC DNA]</scope>
    <source>
        <strain evidence="1 2">XE</strain>
    </source>
</reference>
<accession>A0ABM8V4F7</accession>
<proteinExistence type="predicted"/>
<evidence type="ECO:0000313" key="2">
    <source>
        <dbReference type="Proteomes" id="UP000681526"/>
    </source>
</evidence>
<protein>
    <submittedName>
        <fullName evidence="1">Uncharacterized protein</fullName>
    </submittedName>
</protein>
<dbReference type="Proteomes" id="UP000681526">
    <property type="component" value="Unassembled WGS sequence"/>
</dbReference>
<sequence>MMTEAQLDAYRVAGTTVRVVRDALEANDVIGIVVAWDDRDVLIRRPNRRVVKVSRGYRIQPADEPRLDPLA</sequence>
<keyword evidence="2" id="KW-1185">Reference proteome</keyword>
<dbReference type="EMBL" id="CAJRAY010000047">
    <property type="protein sequence ID" value="CAG5086873.1"/>
    <property type="molecule type" value="Genomic_DNA"/>
</dbReference>
<gene>
    <name evidence="1" type="primary">txxe 2098</name>
    <name evidence="1" type="ORF">TXXE_10340</name>
</gene>
<evidence type="ECO:0000313" key="1">
    <source>
        <dbReference type="EMBL" id="CAG5086873.1"/>
    </source>
</evidence>
<name>A0ABM8V4F7_THEXY</name>